<evidence type="ECO:0000313" key="2">
    <source>
        <dbReference type="Proteomes" id="UP000601361"/>
    </source>
</evidence>
<dbReference type="Proteomes" id="UP000601361">
    <property type="component" value="Unassembled WGS sequence"/>
</dbReference>
<evidence type="ECO:0008006" key="3">
    <source>
        <dbReference type="Google" id="ProtNLM"/>
    </source>
</evidence>
<reference evidence="2" key="1">
    <citation type="journal article" date="2019" name="Int. J. Syst. Evol. Microbiol.">
        <title>The Global Catalogue of Microorganisms (GCM) 10K type strain sequencing project: providing services to taxonomists for standard genome sequencing and annotation.</title>
        <authorList>
            <consortium name="The Broad Institute Genomics Platform"/>
            <consortium name="The Broad Institute Genome Sequencing Center for Infectious Disease"/>
            <person name="Wu L."/>
            <person name="Ma J."/>
        </authorList>
    </citation>
    <scope>NUCLEOTIDE SEQUENCE [LARGE SCALE GENOMIC DNA]</scope>
    <source>
        <strain evidence="2">CGMCC 1.12990</strain>
    </source>
</reference>
<organism evidence="1 2">
    <name type="scientific">Hymenobacter glacieicola</name>
    <dbReference type="NCBI Taxonomy" id="1562124"/>
    <lineage>
        <taxon>Bacteria</taxon>
        <taxon>Pseudomonadati</taxon>
        <taxon>Bacteroidota</taxon>
        <taxon>Cytophagia</taxon>
        <taxon>Cytophagales</taxon>
        <taxon>Hymenobacteraceae</taxon>
        <taxon>Hymenobacter</taxon>
    </lineage>
</organism>
<accession>A0ABQ1WX83</accession>
<evidence type="ECO:0000313" key="1">
    <source>
        <dbReference type="EMBL" id="GGG44824.1"/>
    </source>
</evidence>
<sequence>MQIDSIVDTPGLAIGADLDNQWLYVDWRGQHDQESSQAACMLMLEALRSRPYHKILNDNSSITRTTVQLSSWGAWWLEEMMRAGLHYIAWVFPRDFAARQASEAILQVIERPVVGTFDDVASAYLWLQQQHVRLPRRR</sequence>
<dbReference type="RefSeq" id="WP_188557832.1">
    <property type="nucleotide sequence ID" value="NZ_BMGS01000005.1"/>
</dbReference>
<protein>
    <recommendedName>
        <fullName evidence="3">STAS/SEC14 domain-containing protein</fullName>
    </recommendedName>
</protein>
<name>A0ABQ1WX83_9BACT</name>
<dbReference type="EMBL" id="BMGS01000005">
    <property type="protein sequence ID" value="GGG44824.1"/>
    <property type="molecule type" value="Genomic_DNA"/>
</dbReference>
<keyword evidence="2" id="KW-1185">Reference proteome</keyword>
<gene>
    <name evidence="1" type="ORF">GCM10011378_21440</name>
</gene>
<proteinExistence type="predicted"/>
<comment type="caution">
    <text evidence="1">The sequence shown here is derived from an EMBL/GenBank/DDBJ whole genome shotgun (WGS) entry which is preliminary data.</text>
</comment>